<feature type="region of interest" description="Disordered" evidence="1">
    <location>
        <begin position="1"/>
        <end position="42"/>
    </location>
</feature>
<evidence type="ECO:0000313" key="3">
    <source>
        <dbReference type="Proteomes" id="UP001266305"/>
    </source>
</evidence>
<feature type="compositionally biased region" description="Polar residues" evidence="1">
    <location>
        <begin position="56"/>
        <end position="72"/>
    </location>
</feature>
<protein>
    <submittedName>
        <fullName evidence="2">Uncharacterized protein</fullName>
    </submittedName>
</protein>
<evidence type="ECO:0000313" key="2">
    <source>
        <dbReference type="EMBL" id="KAK2084997.1"/>
    </source>
</evidence>
<feature type="region of interest" description="Disordered" evidence="1">
    <location>
        <begin position="56"/>
        <end position="84"/>
    </location>
</feature>
<feature type="compositionally biased region" description="Low complexity" evidence="1">
    <location>
        <begin position="160"/>
        <end position="175"/>
    </location>
</feature>
<organism evidence="2 3">
    <name type="scientific">Saguinus oedipus</name>
    <name type="common">Cotton-top tamarin</name>
    <name type="synonym">Oedipomidas oedipus</name>
    <dbReference type="NCBI Taxonomy" id="9490"/>
    <lineage>
        <taxon>Eukaryota</taxon>
        <taxon>Metazoa</taxon>
        <taxon>Chordata</taxon>
        <taxon>Craniata</taxon>
        <taxon>Vertebrata</taxon>
        <taxon>Euteleostomi</taxon>
        <taxon>Mammalia</taxon>
        <taxon>Eutheria</taxon>
        <taxon>Euarchontoglires</taxon>
        <taxon>Primates</taxon>
        <taxon>Haplorrhini</taxon>
        <taxon>Platyrrhini</taxon>
        <taxon>Cebidae</taxon>
        <taxon>Callitrichinae</taxon>
        <taxon>Saguinus</taxon>
    </lineage>
</organism>
<comment type="caution">
    <text evidence="2">The sequence shown here is derived from an EMBL/GenBank/DDBJ whole genome shotgun (WGS) entry which is preliminary data.</text>
</comment>
<sequence>MPLPCRVRPPPGPSCISSPSAGTKSPPSPGHAGPGSPASCPAPVRLGAGRCGTCSSLSSPQPLHSGQENYRTQEAARRPGAAQTAVGVQAQGLGCTSTGRWDAAAGTEAGDLLQAHELTGYGEDRSGATGTLHTCPGRSLCETQLGARWCFQRRGGGSQSQGDGQQRWSQAGTAR</sequence>
<reference evidence="2 3" key="1">
    <citation type="submission" date="2023-05" db="EMBL/GenBank/DDBJ databases">
        <title>B98-5 Cell Line De Novo Hybrid Assembly: An Optical Mapping Approach.</title>
        <authorList>
            <person name="Kananen K."/>
            <person name="Auerbach J.A."/>
            <person name="Kautto E."/>
            <person name="Blachly J.S."/>
        </authorList>
    </citation>
    <scope>NUCLEOTIDE SEQUENCE [LARGE SCALE GENOMIC DNA]</scope>
    <source>
        <strain evidence="2">B95-8</strain>
        <tissue evidence="2">Cell line</tissue>
    </source>
</reference>
<proteinExistence type="predicted"/>
<dbReference type="EMBL" id="JASSZA010000021">
    <property type="protein sequence ID" value="KAK2084997.1"/>
    <property type="molecule type" value="Genomic_DNA"/>
</dbReference>
<feature type="region of interest" description="Disordered" evidence="1">
    <location>
        <begin position="153"/>
        <end position="175"/>
    </location>
</feature>
<dbReference type="Proteomes" id="UP001266305">
    <property type="component" value="Unassembled WGS sequence"/>
</dbReference>
<evidence type="ECO:0000256" key="1">
    <source>
        <dbReference type="SAM" id="MobiDB-lite"/>
    </source>
</evidence>
<accession>A0ABQ9TLE4</accession>
<feature type="compositionally biased region" description="Low complexity" evidence="1">
    <location>
        <begin position="30"/>
        <end position="42"/>
    </location>
</feature>
<gene>
    <name evidence="2" type="ORF">P7K49_036297</name>
</gene>
<feature type="compositionally biased region" description="Pro residues" evidence="1">
    <location>
        <begin position="1"/>
        <end position="13"/>
    </location>
</feature>
<keyword evidence="3" id="KW-1185">Reference proteome</keyword>
<name>A0ABQ9TLE4_SAGOE</name>